<evidence type="ECO:0000256" key="2">
    <source>
        <dbReference type="ARBA" id="ARBA00023015"/>
    </source>
</evidence>
<dbReference type="InterPro" id="IPR039538">
    <property type="entry name" value="BetI_C"/>
</dbReference>
<organism evidence="7 8">
    <name type="scientific">Gordonia westfalica</name>
    <dbReference type="NCBI Taxonomy" id="158898"/>
    <lineage>
        <taxon>Bacteria</taxon>
        <taxon>Bacillati</taxon>
        <taxon>Actinomycetota</taxon>
        <taxon>Actinomycetes</taxon>
        <taxon>Mycobacteriales</taxon>
        <taxon>Gordoniaceae</taxon>
        <taxon>Gordonia</taxon>
    </lineage>
</organism>
<dbReference type="PANTHER" id="PTHR30055">
    <property type="entry name" value="HTH-TYPE TRANSCRIPTIONAL REGULATOR RUTR"/>
    <property type="match status" value="1"/>
</dbReference>
<keyword evidence="8" id="KW-1185">Reference proteome</keyword>
<feature type="DNA-binding region" description="H-T-H motif" evidence="5">
    <location>
        <begin position="10"/>
        <end position="29"/>
    </location>
</feature>
<keyword evidence="2" id="KW-0805">Transcription regulation</keyword>
<dbReference type="InterPro" id="IPR050109">
    <property type="entry name" value="HTH-type_TetR-like_transc_reg"/>
</dbReference>
<protein>
    <submittedName>
        <fullName evidence="7">TetR/AcrR family transcriptional regulator</fullName>
    </submittedName>
</protein>
<dbReference type="SUPFAM" id="SSF48498">
    <property type="entry name" value="Tetracyclin repressor-like, C-terminal domain"/>
    <property type="match status" value="1"/>
</dbReference>
<sequence>MATEGLDKVTMRTVAEKAGVSLRLVQYYFGTKSQLLQHTLAHLENESQQRWRHRLDMLGRATTPRDILEAYLDEALPTDAASREFHTVYRAFTAAALTDPALTTEALSAGPRRVHHEITDLIGRVHDTVFVDRGTDPATEAHHLMALEHGLSTGILIGLYDCRTARSILSKHLNQLMPAPDLQTD</sequence>
<dbReference type="Pfam" id="PF13977">
    <property type="entry name" value="TetR_C_6"/>
    <property type="match status" value="1"/>
</dbReference>
<dbReference type="InterPro" id="IPR009057">
    <property type="entry name" value="Homeodomain-like_sf"/>
</dbReference>
<keyword evidence="4" id="KW-0804">Transcription</keyword>
<dbReference type="PANTHER" id="PTHR30055:SF231">
    <property type="entry name" value="TRANSCRIPTIONAL REGULATORY PROTEIN (PROBABLY DEOR-FAMILY)-RELATED"/>
    <property type="match status" value="1"/>
</dbReference>
<evidence type="ECO:0000256" key="4">
    <source>
        <dbReference type="ARBA" id="ARBA00023163"/>
    </source>
</evidence>
<dbReference type="Pfam" id="PF00440">
    <property type="entry name" value="TetR_N"/>
    <property type="match status" value="1"/>
</dbReference>
<name>A0ABU2GY34_9ACTN</name>
<evidence type="ECO:0000313" key="7">
    <source>
        <dbReference type="EMBL" id="MDS1116372.1"/>
    </source>
</evidence>
<dbReference type="Proteomes" id="UP001265083">
    <property type="component" value="Unassembled WGS sequence"/>
</dbReference>
<feature type="domain" description="HTH tetR-type" evidence="6">
    <location>
        <begin position="1"/>
        <end position="47"/>
    </location>
</feature>
<dbReference type="RefSeq" id="WP_310952170.1">
    <property type="nucleotide sequence ID" value="NZ_JAVLUS010000024.1"/>
</dbReference>
<evidence type="ECO:0000313" key="8">
    <source>
        <dbReference type="Proteomes" id="UP001265083"/>
    </source>
</evidence>
<comment type="caution">
    <text evidence="7">The sequence shown here is derived from an EMBL/GenBank/DDBJ whole genome shotgun (WGS) entry which is preliminary data.</text>
</comment>
<keyword evidence="3 5" id="KW-0238">DNA-binding</keyword>
<keyword evidence="1" id="KW-0678">Repressor</keyword>
<evidence type="ECO:0000259" key="6">
    <source>
        <dbReference type="PROSITE" id="PS50977"/>
    </source>
</evidence>
<gene>
    <name evidence="7" type="ORF">RD149_21750</name>
</gene>
<evidence type="ECO:0000256" key="5">
    <source>
        <dbReference type="PROSITE-ProRule" id="PRU00335"/>
    </source>
</evidence>
<dbReference type="SUPFAM" id="SSF46689">
    <property type="entry name" value="Homeodomain-like"/>
    <property type="match status" value="1"/>
</dbReference>
<evidence type="ECO:0000256" key="1">
    <source>
        <dbReference type="ARBA" id="ARBA00022491"/>
    </source>
</evidence>
<dbReference type="Gene3D" id="1.10.357.10">
    <property type="entry name" value="Tetracycline Repressor, domain 2"/>
    <property type="match status" value="1"/>
</dbReference>
<evidence type="ECO:0000256" key="3">
    <source>
        <dbReference type="ARBA" id="ARBA00023125"/>
    </source>
</evidence>
<dbReference type="InterPro" id="IPR001647">
    <property type="entry name" value="HTH_TetR"/>
</dbReference>
<reference evidence="7 8" key="1">
    <citation type="submission" date="2023-08" db="EMBL/GenBank/DDBJ databases">
        <title>Bioegradation of LLDPE and BLDPE plastic by marine bacteria from coast plastic debris.</title>
        <authorList>
            <person name="Rong Z."/>
        </authorList>
    </citation>
    <scope>NUCLEOTIDE SEQUENCE [LARGE SCALE GENOMIC DNA]</scope>
    <source>
        <strain evidence="7 8">Z-2</strain>
    </source>
</reference>
<accession>A0ABU2GY34</accession>
<dbReference type="EMBL" id="JAVLUS010000024">
    <property type="protein sequence ID" value="MDS1116372.1"/>
    <property type="molecule type" value="Genomic_DNA"/>
</dbReference>
<dbReference type="PROSITE" id="PS50977">
    <property type="entry name" value="HTH_TETR_2"/>
    <property type="match status" value="1"/>
</dbReference>
<proteinExistence type="predicted"/>
<dbReference type="InterPro" id="IPR036271">
    <property type="entry name" value="Tet_transcr_reg_TetR-rel_C_sf"/>
</dbReference>